<dbReference type="EMBL" id="CP046565">
    <property type="protein sequence ID" value="QJD31448.1"/>
    <property type="molecule type" value="Genomic_DNA"/>
</dbReference>
<dbReference type="Proteomes" id="UP000503004">
    <property type="component" value="Chromosome"/>
</dbReference>
<dbReference type="Pfam" id="PF13366">
    <property type="entry name" value="PDDEXK_3"/>
    <property type="match status" value="1"/>
</dbReference>
<name>A0A858QC29_9GAMM</name>
<organism evidence="1 2">
    <name type="scientific">Methylococcus geothermalis</name>
    <dbReference type="NCBI Taxonomy" id="2681310"/>
    <lineage>
        <taxon>Bacteria</taxon>
        <taxon>Pseudomonadati</taxon>
        <taxon>Pseudomonadota</taxon>
        <taxon>Gammaproteobacteria</taxon>
        <taxon>Methylococcales</taxon>
        <taxon>Methylococcaceae</taxon>
        <taxon>Methylococcus</taxon>
    </lineage>
</organism>
<dbReference type="InterPro" id="IPR026350">
    <property type="entry name" value="GxxExxY"/>
</dbReference>
<protein>
    <submittedName>
        <fullName evidence="1">GxxExxY protein</fullName>
    </submittedName>
</protein>
<sequence length="146" mass="16339">MKEIDDITGAIVDAAYALHTGLGPGLLESVYEAVLARELERRGLRVERQKIVRFEYDGMVFEEGLRLDLLVEDRVIVELKSVEKLAPVHPKQLLTYLRLMQLPVGLLINFGAPTLKEGLQRVVNHYSPSHSASPRLRVNQNSGGPK</sequence>
<accession>A0A858QC29</accession>
<dbReference type="KEGG" id="metu:GNH96_13170"/>
<gene>
    <name evidence="1" type="ORF">GNH96_13170</name>
</gene>
<keyword evidence="2" id="KW-1185">Reference proteome</keyword>
<proteinExistence type="predicted"/>
<dbReference type="AlphaFoldDB" id="A0A858QC29"/>
<dbReference type="NCBIfam" id="TIGR04256">
    <property type="entry name" value="GxxExxY"/>
    <property type="match status" value="1"/>
</dbReference>
<evidence type="ECO:0000313" key="1">
    <source>
        <dbReference type="EMBL" id="QJD31448.1"/>
    </source>
</evidence>
<evidence type="ECO:0000313" key="2">
    <source>
        <dbReference type="Proteomes" id="UP000503004"/>
    </source>
</evidence>
<reference evidence="2" key="1">
    <citation type="submission" date="2019-12" db="EMBL/GenBank/DDBJ databases">
        <authorList>
            <person name="Awala S.I."/>
            <person name="Rhee S.K."/>
        </authorList>
    </citation>
    <scope>NUCLEOTIDE SEQUENCE [LARGE SCALE GENOMIC DNA]</scope>
    <source>
        <strain evidence="2">IM1</strain>
    </source>
</reference>